<evidence type="ECO:0000313" key="2">
    <source>
        <dbReference type="EMBL" id="CAE8630406.1"/>
    </source>
</evidence>
<name>A0A813GZN0_POLGL</name>
<evidence type="ECO:0000256" key="1">
    <source>
        <dbReference type="SAM" id="Phobius"/>
    </source>
</evidence>
<dbReference type="EMBL" id="CAJNNW010000786">
    <property type="protein sequence ID" value="CAE8630826.1"/>
    <property type="molecule type" value="Genomic_DNA"/>
</dbReference>
<keyword evidence="5" id="KW-1185">Reference proteome</keyword>
<proteinExistence type="predicted"/>
<protein>
    <submittedName>
        <fullName evidence="3">Uncharacterized protein</fullName>
    </submittedName>
</protein>
<dbReference type="AlphaFoldDB" id="A0A813GZN0"/>
<evidence type="ECO:0000313" key="3">
    <source>
        <dbReference type="EMBL" id="CAE8630826.1"/>
    </source>
</evidence>
<organism evidence="3 4">
    <name type="scientific">Polarella glacialis</name>
    <name type="common">Dinoflagellate</name>
    <dbReference type="NCBI Taxonomy" id="89957"/>
    <lineage>
        <taxon>Eukaryota</taxon>
        <taxon>Sar</taxon>
        <taxon>Alveolata</taxon>
        <taxon>Dinophyceae</taxon>
        <taxon>Suessiales</taxon>
        <taxon>Suessiaceae</taxon>
        <taxon>Polarella</taxon>
    </lineage>
</organism>
<gene>
    <name evidence="2" type="ORF">PGLA1383_LOCUS46747</name>
    <name evidence="3" type="ORF">PGLA2088_LOCUS1044</name>
</gene>
<dbReference type="EMBL" id="CAJNNV010029868">
    <property type="protein sequence ID" value="CAE8630406.1"/>
    <property type="molecule type" value="Genomic_DNA"/>
</dbReference>
<dbReference type="Proteomes" id="UP000654075">
    <property type="component" value="Unassembled WGS sequence"/>
</dbReference>
<sequence>MGEVKPIDELQERIDVLFRRSWQGDNGDVYSFAPSNNATGDGRTWRCIRKCGAKANANTFEVRQDADGIIWWPAKIFFFRPGACCFVVAVVVIFVVWRC</sequence>
<keyword evidence="1" id="KW-1133">Transmembrane helix</keyword>
<feature type="transmembrane region" description="Helical" evidence="1">
    <location>
        <begin position="77"/>
        <end position="97"/>
    </location>
</feature>
<feature type="non-terminal residue" evidence="3">
    <location>
        <position position="99"/>
    </location>
</feature>
<keyword evidence="1" id="KW-0812">Transmembrane</keyword>
<evidence type="ECO:0000313" key="5">
    <source>
        <dbReference type="Proteomes" id="UP000654075"/>
    </source>
</evidence>
<comment type="caution">
    <text evidence="3">The sequence shown here is derived from an EMBL/GenBank/DDBJ whole genome shotgun (WGS) entry which is preliminary data.</text>
</comment>
<reference evidence="3" key="1">
    <citation type="submission" date="2021-02" db="EMBL/GenBank/DDBJ databases">
        <authorList>
            <person name="Dougan E. K."/>
            <person name="Rhodes N."/>
            <person name="Thang M."/>
            <person name="Chan C."/>
        </authorList>
    </citation>
    <scope>NUCLEOTIDE SEQUENCE</scope>
</reference>
<dbReference type="Proteomes" id="UP000626109">
    <property type="component" value="Unassembled WGS sequence"/>
</dbReference>
<keyword evidence="1" id="KW-0472">Membrane</keyword>
<accession>A0A813GZN0</accession>
<evidence type="ECO:0000313" key="4">
    <source>
        <dbReference type="Proteomes" id="UP000626109"/>
    </source>
</evidence>